<feature type="compositionally biased region" description="Low complexity" evidence="1">
    <location>
        <begin position="140"/>
        <end position="154"/>
    </location>
</feature>
<keyword evidence="3" id="KW-1185">Reference proteome</keyword>
<dbReference type="Proteomes" id="UP000324222">
    <property type="component" value="Unassembled WGS sequence"/>
</dbReference>
<sequence>MTDADFLIPWPLDGPFKTSHHSLQDPSSPSPLTRHDGNVDSPLLGALLSHASQGTAPPGPLAPDTPRRGCAHLQKDVVLKECHCGGGKGVLKEAGVVLHRHSPTSAAFSTTMTRSSLSSCWARCMSLMAALSPAGPPPTTTTSASSSYLSMSTS</sequence>
<feature type="region of interest" description="Disordered" evidence="1">
    <location>
        <begin position="132"/>
        <end position="154"/>
    </location>
</feature>
<dbReference type="EMBL" id="VSRR010010330">
    <property type="protein sequence ID" value="MPC51666.1"/>
    <property type="molecule type" value="Genomic_DNA"/>
</dbReference>
<comment type="caution">
    <text evidence="2">The sequence shown here is derived from an EMBL/GenBank/DDBJ whole genome shotgun (WGS) entry which is preliminary data.</text>
</comment>
<protein>
    <submittedName>
        <fullName evidence="2">Uncharacterized protein</fullName>
    </submittedName>
</protein>
<feature type="region of interest" description="Disordered" evidence="1">
    <location>
        <begin position="18"/>
        <end position="42"/>
    </location>
</feature>
<dbReference type="AlphaFoldDB" id="A0A5B7G1E5"/>
<evidence type="ECO:0000313" key="3">
    <source>
        <dbReference type="Proteomes" id="UP000324222"/>
    </source>
</evidence>
<gene>
    <name evidence="2" type="ORF">E2C01_045518</name>
</gene>
<name>A0A5B7G1E5_PORTR</name>
<organism evidence="2 3">
    <name type="scientific">Portunus trituberculatus</name>
    <name type="common">Swimming crab</name>
    <name type="synonym">Neptunus trituberculatus</name>
    <dbReference type="NCBI Taxonomy" id="210409"/>
    <lineage>
        <taxon>Eukaryota</taxon>
        <taxon>Metazoa</taxon>
        <taxon>Ecdysozoa</taxon>
        <taxon>Arthropoda</taxon>
        <taxon>Crustacea</taxon>
        <taxon>Multicrustacea</taxon>
        <taxon>Malacostraca</taxon>
        <taxon>Eumalacostraca</taxon>
        <taxon>Eucarida</taxon>
        <taxon>Decapoda</taxon>
        <taxon>Pleocyemata</taxon>
        <taxon>Brachyura</taxon>
        <taxon>Eubrachyura</taxon>
        <taxon>Portunoidea</taxon>
        <taxon>Portunidae</taxon>
        <taxon>Portuninae</taxon>
        <taxon>Portunus</taxon>
    </lineage>
</organism>
<evidence type="ECO:0000256" key="1">
    <source>
        <dbReference type="SAM" id="MobiDB-lite"/>
    </source>
</evidence>
<reference evidence="2 3" key="1">
    <citation type="submission" date="2019-05" db="EMBL/GenBank/DDBJ databases">
        <title>Another draft genome of Portunus trituberculatus and its Hox gene families provides insights of decapod evolution.</title>
        <authorList>
            <person name="Jeong J.-H."/>
            <person name="Song I."/>
            <person name="Kim S."/>
            <person name="Choi T."/>
            <person name="Kim D."/>
            <person name="Ryu S."/>
            <person name="Kim W."/>
        </authorList>
    </citation>
    <scope>NUCLEOTIDE SEQUENCE [LARGE SCALE GENOMIC DNA]</scope>
    <source>
        <tissue evidence="2">Muscle</tissue>
    </source>
</reference>
<proteinExistence type="predicted"/>
<evidence type="ECO:0000313" key="2">
    <source>
        <dbReference type="EMBL" id="MPC51666.1"/>
    </source>
</evidence>
<accession>A0A5B7G1E5</accession>